<proteinExistence type="predicted"/>
<protein>
    <submittedName>
        <fullName evidence="1">Uncharacterized protein</fullName>
    </submittedName>
</protein>
<accession>I1BMZ4</accession>
<keyword evidence="2" id="KW-1185">Reference proteome</keyword>
<dbReference type="VEuPathDB" id="FungiDB:RO3G_02278"/>
<dbReference type="EMBL" id="CH476733">
    <property type="protein sequence ID" value="EIE77574.1"/>
    <property type="molecule type" value="Genomic_DNA"/>
</dbReference>
<name>I1BMZ4_RHIO9</name>
<sequence>MHIHRKFGRRREEYLLKQQGENGKAEVVEVSTRVDTRSEHLIELLVGAMDTLDQFDMKGRYLVMDNAVIYKVTEV</sequence>
<dbReference type="AlphaFoldDB" id="I1BMZ4"/>
<dbReference type="GeneID" id="93609250"/>
<dbReference type="Proteomes" id="UP000009138">
    <property type="component" value="Unassembled WGS sequence"/>
</dbReference>
<organism evidence="1 2">
    <name type="scientific">Rhizopus delemar (strain RA 99-880 / ATCC MYA-4621 / FGSC 9543 / NRRL 43880)</name>
    <name type="common">Mucormycosis agent</name>
    <name type="synonym">Rhizopus arrhizus var. delemar</name>
    <dbReference type="NCBI Taxonomy" id="246409"/>
    <lineage>
        <taxon>Eukaryota</taxon>
        <taxon>Fungi</taxon>
        <taxon>Fungi incertae sedis</taxon>
        <taxon>Mucoromycota</taxon>
        <taxon>Mucoromycotina</taxon>
        <taxon>Mucoromycetes</taxon>
        <taxon>Mucorales</taxon>
        <taxon>Mucorineae</taxon>
        <taxon>Rhizopodaceae</taxon>
        <taxon>Rhizopus</taxon>
    </lineage>
</organism>
<gene>
    <name evidence="1" type="ORF">RO3G_02278</name>
</gene>
<evidence type="ECO:0000313" key="1">
    <source>
        <dbReference type="EMBL" id="EIE77574.1"/>
    </source>
</evidence>
<evidence type="ECO:0000313" key="2">
    <source>
        <dbReference type="Proteomes" id="UP000009138"/>
    </source>
</evidence>
<dbReference type="InParanoid" id="I1BMZ4"/>
<dbReference type="RefSeq" id="XP_067512970.1">
    <property type="nucleotide sequence ID" value="XM_067656869.1"/>
</dbReference>
<reference evidence="1 2" key="1">
    <citation type="journal article" date="2009" name="PLoS Genet.">
        <title>Genomic analysis of the basal lineage fungus Rhizopus oryzae reveals a whole-genome duplication.</title>
        <authorList>
            <person name="Ma L.-J."/>
            <person name="Ibrahim A.S."/>
            <person name="Skory C."/>
            <person name="Grabherr M.G."/>
            <person name="Burger G."/>
            <person name="Butler M."/>
            <person name="Elias M."/>
            <person name="Idnurm A."/>
            <person name="Lang B.F."/>
            <person name="Sone T."/>
            <person name="Abe A."/>
            <person name="Calvo S.E."/>
            <person name="Corrochano L.M."/>
            <person name="Engels R."/>
            <person name="Fu J."/>
            <person name="Hansberg W."/>
            <person name="Kim J.-M."/>
            <person name="Kodira C.D."/>
            <person name="Koehrsen M.J."/>
            <person name="Liu B."/>
            <person name="Miranda-Saavedra D."/>
            <person name="O'Leary S."/>
            <person name="Ortiz-Castellanos L."/>
            <person name="Poulter R."/>
            <person name="Rodriguez-Romero J."/>
            <person name="Ruiz-Herrera J."/>
            <person name="Shen Y.-Q."/>
            <person name="Zeng Q."/>
            <person name="Galagan J."/>
            <person name="Birren B.W."/>
            <person name="Cuomo C.A."/>
            <person name="Wickes B.L."/>
        </authorList>
    </citation>
    <scope>NUCLEOTIDE SEQUENCE [LARGE SCALE GENOMIC DNA]</scope>
    <source>
        <strain evidence="2">RA 99-880 / ATCC MYA-4621 / FGSC 9543 / NRRL 43880</strain>
    </source>
</reference>